<keyword evidence="5" id="KW-1185">Reference proteome</keyword>
<dbReference type="Pfam" id="PF04419">
    <property type="entry name" value="SERF-like_N"/>
    <property type="match status" value="1"/>
</dbReference>
<dbReference type="PANTHER" id="PTHR33788:SF1">
    <property type="entry name" value="ZINC-BINDING PROTEIN"/>
    <property type="match status" value="1"/>
</dbReference>
<proteinExistence type="predicted"/>
<feature type="domain" description="At2g23090-like zinc-binding" evidence="3">
    <location>
        <begin position="35"/>
        <end position="70"/>
    </location>
</feature>
<dbReference type="InterPro" id="IPR007513">
    <property type="entry name" value="SERF-like_N"/>
</dbReference>
<feature type="region of interest" description="Disordered" evidence="1">
    <location>
        <begin position="1"/>
        <end position="26"/>
    </location>
</feature>
<accession>A0A4P9ZM96</accession>
<name>A0A4P9ZM96_9FUNG</name>
<dbReference type="InterPro" id="IPR039713">
    <property type="entry name" value="At2g23090-like"/>
</dbReference>
<organism evidence="4 5">
    <name type="scientific">Dimargaris cristalligena</name>
    <dbReference type="NCBI Taxonomy" id="215637"/>
    <lineage>
        <taxon>Eukaryota</taxon>
        <taxon>Fungi</taxon>
        <taxon>Fungi incertae sedis</taxon>
        <taxon>Zoopagomycota</taxon>
        <taxon>Kickxellomycotina</taxon>
        <taxon>Dimargaritomycetes</taxon>
        <taxon>Dimargaritales</taxon>
        <taxon>Dimargaritaceae</taxon>
        <taxon>Dimargaris</taxon>
    </lineage>
</organism>
<dbReference type="SUPFAM" id="SSF118359">
    <property type="entry name" value="Expressed protein At2g23090/F21P24.15"/>
    <property type="match status" value="1"/>
</dbReference>
<dbReference type="EMBL" id="ML003282">
    <property type="protein sequence ID" value="RKP34258.1"/>
    <property type="molecule type" value="Genomic_DNA"/>
</dbReference>
<dbReference type="Gene3D" id="4.10.1050.10">
    <property type="entry name" value="At2g23090-like"/>
    <property type="match status" value="1"/>
</dbReference>
<dbReference type="Proteomes" id="UP000268162">
    <property type="component" value="Unassembled WGS sequence"/>
</dbReference>
<sequence length="77" mass="8333">MGNGQKAVHRRERNAKGGKAPNSQLKKNEAAKSIICMVCRQTFLQTANARALAEHAENKHGKTLKDCFPEIAAATTA</sequence>
<dbReference type="PANTHER" id="PTHR33788">
    <property type="entry name" value="OS07G0114300 PROTEIN"/>
    <property type="match status" value="1"/>
</dbReference>
<evidence type="ECO:0000259" key="3">
    <source>
        <dbReference type="Pfam" id="PF12907"/>
    </source>
</evidence>
<evidence type="ECO:0000313" key="4">
    <source>
        <dbReference type="EMBL" id="RKP34258.1"/>
    </source>
</evidence>
<protein>
    <submittedName>
        <fullName evidence="4">At2g23090 like protein</fullName>
    </submittedName>
</protein>
<dbReference type="InterPro" id="IPR026939">
    <property type="entry name" value="ZNF706/At2g23090_sf"/>
</dbReference>
<dbReference type="InterPro" id="IPR039438">
    <property type="entry name" value="At2g23090-like_Znf"/>
</dbReference>
<gene>
    <name evidence="4" type="ORF">BJ085DRAFT_39341</name>
</gene>
<reference evidence="5" key="1">
    <citation type="journal article" date="2018" name="Nat. Microbiol.">
        <title>Leveraging single-cell genomics to expand the fungal tree of life.</title>
        <authorList>
            <person name="Ahrendt S.R."/>
            <person name="Quandt C.A."/>
            <person name="Ciobanu D."/>
            <person name="Clum A."/>
            <person name="Salamov A."/>
            <person name="Andreopoulos B."/>
            <person name="Cheng J.F."/>
            <person name="Woyke T."/>
            <person name="Pelin A."/>
            <person name="Henrissat B."/>
            <person name="Reynolds N.K."/>
            <person name="Benny G.L."/>
            <person name="Smith M.E."/>
            <person name="James T.Y."/>
            <person name="Grigoriev I.V."/>
        </authorList>
    </citation>
    <scope>NUCLEOTIDE SEQUENCE [LARGE SCALE GENOMIC DNA]</scope>
    <source>
        <strain evidence="5">RSA 468</strain>
    </source>
</reference>
<dbReference type="Pfam" id="PF12907">
    <property type="entry name" value="zf-met2"/>
    <property type="match status" value="1"/>
</dbReference>
<dbReference type="AlphaFoldDB" id="A0A4P9ZM96"/>
<evidence type="ECO:0000256" key="1">
    <source>
        <dbReference type="SAM" id="MobiDB-lite"/>
    </source>
</evidence>
<dbReference type="OrthoDB" id="370932at2759"/>
<evidence type="ECO:0000313" key="5">
    <source>
        <dbReference type="Proteomes" id="UP000268162"/>
    </source>
</evidence>
<evidence type="ECO:0000259" key="2">
    <source>
        <dbReference type="Pfam" id="PF04419"/>
    </source>
</evidence>
<feature type="domain" description="Small EDRK-rich factor-like N-terminal" evidence="2">
    <location>
        <begin position="1"/>
        <end position="32"/>
    </location>
</feature>